<proteinExistence type="predicted"/>
<sequence>MAWLRRDRKPSQRAAEDIDLDSLLALVAESRGYTCVFAVDGHSLTLRRDGRPDGQADGPADGAADGLAQERSSDGGHGEYGGSGGHGASWRAGEGAGEIVVRLTGLRRVAGRRTREDWPMLVSEHLAHAVAVAGDPIDVCDLNQVRPLLRTRVEAVDEVADLTRVVGRHLNGDLVELLTVGSRVVRPEEAGCWPVPPGQALELAASNVRREERLSVEAIQLSGTPVSRLTGQGPSTATHLRWLGDYVPVPADGVLAVLPDPYTLLVYPVTGIGAVRAIERLRVHAARTGGLSAQVYWWHEGRLRLIKADIVLHGGQTRLVVAPPPEFARVLARLAA</sequence>
<evidence type="ECO:0000313" key="3">
    <source>
        <dbReference type="Proteomes" id="UP001612928"/>
    </source>
</evidence>
<protein>
    <submittedName>
        <fullName evidence="2">Uncharacterized protein</fullName>
    </submittedName>
</protein>
<evidence type="ECO:0000256" key="1">
    <source>
        <dbReference type="SAM" id="MobiDB-lite"/>
    </source>
</evidence>
<keyword evidence="3" id="KW-1185">Reference proteome</keyword>
<organism evidence="2 3">
    <name type="scientific">Nonomuraea indica</name>
    <dbReference type="NCBI Taxonomy" id="1581193"/>
    <lineage>
        <taxon>Bacteria</taxon>
        <taxon>Bacillati</taxon>
        <taxon>Actinomycetota</taxon>
        <taxon>Actinomycetes</taxon>
        <taxon>Streptosporangiales</taxon>
        <taxon>Streptosporangiaceae</taxon>
        <taxon>Nonomuraea</taxon>
    </lineage>
</organism>
<dbReference type="EMBL" id="JBITMB010000005">
    <property type="protein sequence ID" value="MFI7442495.1"/>
    <property type="molecule type" value="Genomic_DNA"/>
</dbReference>
<dbReference type="RefSeq" id="WP_397022452.1">
    <property type="nucleotide sequence ID" value="NZ_JBITMB010000005.1"/>
</dbReference>
<reference evidence="2 3" key="1">
    <citation type="submission" date="2024-10" db="EMBL/GenBank/DDBJ databases">
        <title>The Natural Products Discovery Center: Release of the First 8490 Sequenced Strains for Exploring Actinobacteria Biosynthetic Diversity.</title>
        <authorList>
            <person name="Kalkreuter E."/>
            <person name="Kautsar S.A."/>
            <person name="Yang D."/>
            <person name="Bader C.D."/>
            <person name="Teijaro C.N."/>
            <person name="Fluegel L."/>
            <person name="Davis C.M."/>
            <person name="Simpson J.R."/>
            <person name="Lauterbach L."/>
            <person name="Steele A.D."/>
            <person name="Gui C."/>
            <person name="Meng S."/>
            <person name="Li G."/>
            <person name="Viehrig K."/>
            <person name="Ye F."/>
            <person name="Su P."/>
            <person name="Kiefer A.F."/>
            <person name="Nichols A."/>
            <person name="Cepeda A.J."/>
            <person name="Yan W."/>
            <person name="Fan B."/>
            <person name="Jiang Y."/>
            <person name="Adhikari A."/>
            <person name="Zheng C.-J."/>
            <person name="Schuster L."/>
            <person name="Cowan T.M."/>
            <person name="Smanski M.J."/>
            <person name="Chevrette M.G."/>
            <person name="De Carvalho L.P.S."/>
            <person name="Shen B."/>
        </authorList>
    </citation>
    <scope>NUCLEOTIDE SEQUENCE [LARGE SCALE GENOMIC DNA]</scope>
    <source>
        <strain evidence="2 3">NPDC049503</strain>
    </source>
</reference>
<feature type="compositionally biased region" description="Gly residues" evidence="1">
    <location>
        <begin position="78"/>
        <end position="87"/>
    </location>
</feature>
<accession>A0ABW8A7D8</accession>
<gene>
    <name evidence="2" type="ORF">ACIBP5_21215</name>
</gene>
<name>A0ABW8A7D8_9ACTN</name>
<feature type="compositionally biased region" description="Low complexity" evidence="1">
    <location>
        <begin position="55"/>
        <end position="69"/>
    </location>
</feature>
<dbReference type="Proteomes" id="UP001612928">
    <property type="component" value="Unassembled WGS sequence"/>
</dbReference>
<feature type="region of interest" description="Disordered" evidence="1">
    <location>
        <begin position="46"/>
        <end position="91"/>
    </location>
</feature>
<evidence type="ECO:0000313" key="2">
    <source>
        <dbReference type="EMBL" id="MFI7442495.1"/>
    </source>
</evidence>
<comment type="caution">
    <text evidence="2">The sequence shown here is derived from an EMBL/GenBank/DDBJ whole genome shotgun (WGS) entry which is preliminary data.</text>
</comment>